<comment type="caution">
    <text evidence="1">The sequence shown here is derived from an EMBL/GenBank/DDBJ whole genome shotgun (WGS) entry which is preliminary data.</text>
</comment>
<evidence type="ECO:0000313" key="1">
    <source>
        <dbReference type="EMBL" id="KAJ5472823.1"/>
    </source>
</evidence>
<keyword evidence="2" id="KW-1185">Reference proteome</keyword>
<dbReference type="EMBL" id="JAPWDO010000004">
    <property type="protein sequence ID" value="KAJ5472823.1"/>
    <property type="molecule type" value="Genomic_DNA"/>
</dbReference>
<dbReference type="OrthoDB" id="10391490at2759"/>
<protein>
    <submittedName>
        <fullName evidence="1">Uncharacterized protein</fullName>
    </submittedName>
</protein>
<dbReference type="AlphaFoldDB" id="A0A9X0BMU8"/>
<gene>
    <name evidence="1" type="ORF">N7530_006824</name>
</gene>
<organism evidence="1 2">
    <name type="scientific">Penicillium desertorum</name>
    <dbReference type="NCBI Taxonomy" id="1303715"/>
    <lineage>
        <taxon>Eukaryota</taxon>
        <taxon>Fungi</taxon>
        <taxon>Dikarya</taxon>
        <taxon>Ascomycota</taxon>
        <taxon>Pezizomycotina</taxon>
        <taxon>Eurotiomycetes</taxon>
        <taxon>Eurotiomycetidae</taxon>
        <taxon>Eurotiales</taxon>
        <taxon>Aspergillaceae</taxon>
        <taxon>Penicillium</taxon>
    </lineage>
</organism>
<reference evidence="1" key="1">
    <citation type="submission" date="2022-12" db="EMBL/GenBank/DDBJ databases">
        <authorList>
            <person name="Petersen C."/>
        </authorList>
    </citation>
    <scope>NUCLEOTIDE SEQUENCE</scope>
    <source>
        <strain evidence="1">IBT 17660</strain>
    </source>
</reference>
<name>A0A9X0BMU8_9EURO</name>
<evidence type="ECO:0000313" key="2">
    <source>
        <dbReference type="Proteomes" id="UP001147760"/>
    </source>
</evidence>
<accession>A0A9X0BMU8</accession>
<sequence length="88" mass="9529">MASEKVQVMVGTGLMSLTAMEGSAFQTTSVFAFYFVGLGCTCWSDRDAPLKGLNRLEIAQHWGTSECFGYSFDRSGKNAIRMALCVGS</sequence>
<proteinExistence type="predicted"/>
<reference evidence="1" key="2">
    <citation type="journal article" date="2023" name="IMA Fungus">
        <title>Comparative genomic study of the Penicillium genus elucidates a diverse pangenome and 15 lateral gene transfer events.</title>
        <authorList>
            <person name="Petersen C."/>
            <person name="Sorensen T."/>
            <person name="Nielsen M.R."/>
            <person name="Sondergaard T.E."/>
            <person name="Sorensen J.L."/>
            <person name="Fitzpatrick D.A."/>
            <person name="Frisvad J.C."/>
            <person name="Nielsen K.L."/>
        </authorList>
    </citation>
    <scope>NUCLEOTIDE SEQUENCE</scope>
    <source>
        <strain evidence="1">IBT 17660</strain>
    </source>
</reference>
<dbReference type="Proteomes" id="UP001147760">
    <property type="component" value="Unassembled WGS sequence"/>
</dbReference>